<keyword evidence="6" id="KW-1185">Reference proteome</keyword>
<proteinExistence type="inferred from homology"/>
<feature type="chain" id="PRO_5023519402" description="Germination protease" evidence="4">
    <location>
        <begin position="1"/>
        <end position="270"/>
    </location>
</feature>
<dbReference type="Pfam" id="PF03418">
    <property type="entry name" value="Peptidase_A25"/>
    <property type="match status" value="1"/>
</dbReference>
<evidence type="ECO:0000256" key="3">
    <source>
        <dbReference type="ARBA" id="ARBA00023145"/>
    </source>
</evidence>
<name>A0A328UHP2_9FIRM</name>
<dbReference type="GO" id="GO:0004222">
    <property type="term" value="F:metalloendopeptidase activity"/>
    <property type="evidence" value="ECO:0007669"/>
    <property type="project" value="UniProtKB-UniRule"/>
</dbReference>
<dbReference type="EMBL" id="QLYR01000001">
    <property type="protein sequence ID" value="RAQ30739.1"/>
    <property type="molecule type" value="Genomic_DNA"/>
</dbReference>
<keyword evidence="1 4" id="KW-0645">Protease</keyword>
<keyword evidence="2 4" id="KW-0378">Hydrolase</keyword>
<dbReference type="Gene3D" id="3.40.50.1450">
    <property type="entry name" value="HybD-like"/>
    <property type="match status" value="1"/>
</dbReference>
<sequence>MVFRTDLAMEYVPRREQQQEERGACKITRLTHEGGRYVTVEMPPISDHIDSGEEVLSLLSGELAAFLKGEGTVLVVGIGNWDITPDALGPRFARSVLATRHIRGELARVTGLDGLRPVAVVAPGVLGNTGIEVQEMTAALCAALKPDVVVVADALAAKSLSRLGCTVQISDRGLAPGGGVGNRRPGLNAETLGAPVVSLGIPTVVEARTLAADLAGRDVEEQVSPRGAQMIVTPREIDLLVMRGARLLGMALNTALNPSLSVEDFGLLLD</sequence>
<accession>A0A328UHP2</accession>
<evidence type="ECO:0000256" key="1">
    <source>
        <dbReference type="ARBA" id="ARBA00022670"/>
    </source>
</evidence>
<evidence type="ECO:0000256" key="2">
    <source>
        <dbReference type="ARBA" id="ARBA00022801"/>
    </source>
</evidence>
<dbReference type="AlphaFoldDB" id="A0A328UHP2"/>
<feature type="propeptide" id="PRO_5016472694" evidence="4">
    <location>
        <position position="1"/>
    </location>
</feature>
<evidence type="ECO:0000256" key="4">
    <source>
        <dbReference type="HAMAP-Rule" id="MF_00626"/>
    </source>
</evidence>
<dbReference type="NCBIfam" id="TIGR01441">
    <property type="entry name" value="GPR"/>
    <property type="match status" value="1"/>
</dbReference>
<dbReference type="InterPro" id="IPR005080">
    <property type="entry name" value="Peptidase_A25"/>
</dbReference>
<dbReference type="GO" id="GO:0006508">
    <property type="term" value="P:proteolysis"/>
    <property type="evidence" value="ECO:0007669"/>
    <property type="project" value="UniProtKB-UniRule"/>
</dbReference>
<dbReference type="SUPFAM" id="SSF53163">
    <property type="entry name" value="HybD-like"/>
    <property type="match status" value="1"/>
</dbReference>
<keyword evidence="3 4" id="KW-0865">Zymogen</keyword>
<protein>
    <recommendedName>
        <fullName evidence="4">Germination protease</fullName>
        <ecNumber evidence="4">3.4.24.78</ecNumber>
    </recommendedName>
    <alternativeName>
        <fullName evidence="4">GPR endopeptidase</fullName>
    </alternativeName>
    <alternativeName>
        <fullName evidence="4">Germination proteinase</fullName>
    </alternativeName>
    <alternativeName>
        <fullName evidence="4">Spore protease</fullName>
    </alternativeName>
</protein>
<dbReference type="GO" id="GO:0009847">
    <property type="term" value="P:spore germination"/>
    <property type="evidence" value="ECO:0007669"/>
    <property type="project" value="UniProtKB-UniRule"/>
</dbReference>
<comment type="subunit">
    <text evidence="4">Homotetramer.</text>
</comment>
<comment type="function">
    <text evidence="4">Initiates the rapid degradation of small, acid-soluble proteins during spore germination.</text>
</comment>
<comment type="caution">
    <text evidence="5">The sequence shown here is derived from an EMBL/GenBank/DDBJ whole genome shotgun (WGS) entry which is preliminary data.</text>
</comment>
<dbReference type="Proteomes" id="UP000249377">
    <property type="component" value="Unassembled WGS sequence"/>
</dbReference>
<dbReference type="InterPro" id="IPR023430">
    <property type="entry name" value="Pept_HybD-like_dom_sf"/>
</dbReference>
<reference evidence="5 6" key="1">
    <citation type="submission" date="2018-06" db="EMBL/GenBank/DDBJ databases">
        <title>Noncontiguous genome sequence of Ruminococcaceae bacterium ASD2818.</title>
        <authorList>
            <person name="Chaplin A.V."/>
            <person name="Sokolova S.R."/>
            <person name="Kochetkova T.O."/>
            <person name="Goltsov A.Y."/>
            <person name="Trofimov D.Y."/>
            <person name="Efimov B.A."/>
        </authorList>
    </citation>
    <scope>NUCLEOTIDE SEQUENCE [LARGE SCALE GENOMIC DNA]</scope>
    <source>
        <strain evidence="5 6">ASD2818</strain>
    </source>
</reference>
<evidence type="ECO:0000313" key="6">
    <source>
        <dbReference type="Proteomes" id="UP000249377"/>
    </source>
</evidence>
<comment type="catalytic activity">
    <reaction evidence="4">
        <text>Endopeptidase action with P4 Glu or Asp, P1 preferably Glu &gt; Asp, P1' hydrophobic and P2' Ala.</text>
        <dbReference type="EC" id="3.4.24.78"/>
    </reaction>
</comment>
<gene>
    <name evidence="4" type="primary">gpr</name>
    <name evidence="5" type="ORF">DPQ25_04460</name>
</gene>
<dbReference type="HAMAP" id="MF_00626">
    <property type="entry name" value="Germination_prot"/>
    <property type="match status" value="1"/>
</dbReference>
<evidence type="ECO:0000313" key="5">
    <source>
        <dbReference type="EMBL" id="RAQ30739.1"/>
    </source>
</evidence>
<comment type="similarity">
    <text evidence="4">Belongs to the peptidase A25 family.</text>
</comment>
<dbReference type="EC" id="3.4.24.78" evidence="4"/>
<dbReference type="RefSeq" id="WP_112331934.1">
    <property type="nucleotide sequence ID" value="NZ_JADPHD010000004.1"/>
</dbReference>
<comment type="PTM">
    <text evidence="4">Autoproteolytically processed. The inactive tetrameric zymogen termed p46 autoprocesses to a smaller form termed p41, which is active only during spore germination.</text>
</comment>
<organism evidence="5 6">
    <name type="scientific">Hydrogeniiclostridium mannosilyticum</name>
    <dbReference type="NCBI Taxonomy" id="2764322"/>
    <lineage>
        <taxon>Bacteria</taxon>
        <taxon>Bacillati</taxon>
        <taxon>Bacillota</taxon>
        <taxon>Clostridia</taxon>
        <taxon>Eubacteriales</taxon>
        <taxon>Acutalibacteraceae</taxon>
        <taxon>Hydrogeniiclostridium</taxon>
    </lineage>
</organism>